<sequence>MSYIPFGLQRDQGNMTVLLHNDEPLPPLPYELQNVYSAEIWVSRIQTATQACRKWARPTLERIYFFSAFLIQFVLPSVISNLILFHAFKGQDDRIPRERFFAFRAAGFGIFIGIFFLFWAPLIAWKIIGKRAIRKLENEWLVLDKATLGNGFIPRWTITKPGIFSSRAAVRVTLPPAPAYLTAFHPNAPLPPYVNAAPMDGAQYGYTYPPDEKAARV</sequence>
<organism evidence="2 3">
    <name type="scientific">Serendipita indica (strain DSM 11827)</name>
    <name type="common">Root endophyte fungus</name>
    <name type="synonym">Piriformospora indica</name>
    <dbReference type="NCBI Taxonomy" id="1109443"/>
    <lineage>
        <taxon>Eukaryota</taxon>
        <taxon>Fungi</taxon>
        <taxon>Dikarya</taxon>
        <taxon>Basidiomycota</taxon>
        <taxon>Agaricomycotina</taxon>
        <taxon>Agaricomycetes</taxon>
        <taxon>Sebacinales</taxon>
        <taxon>Serendipitaceae</taxon>
        <taxon>Serendipita</taxon>
    </lineage>
</organism>
<feature type="transmembrane region" description="Helical" evidence="1">
    <location>
        <begin position="63"/>
        <end position="88"/>
    </location>
</feature>
<gene>
    <name evidence="2" type="ORF">PIIN_02954</name>
</gene>
<dbReference type="OMA" id="MKMPGIG"/>
<keyword evidence="1" id="KW-0812">Transmembrane</keyword>
<evidence type="ECO:0000256" key="1">
    <source>
        <dbReference type="SAM" id="Phobius"/>
    </source>
</evidence>
<feature type="transmembrane region" description="Helical" evidence="1">
    <location>
        <begin position="100"/>
        <end position="125"/>
    </location>
</feature>
<dbReference type="HOGENOM" id="CLU_085148_0_0_1"/>
<comment type="caution">
    <text evidence="2">The sequence shown here is derived from an EMBL/GenBank/DDBJ whole genome shotgun (WGS) entry which is preliminary data.</text>
</comment>
<proteinExistence type="predicted"/>
<evidence type="ECO:0000313" key="3">
    <source>
        <dbReference type="Proteomes" id="UP000007148"/>
    </source>
</evidence>
<keyword evidence="1" id="KW-0472">Membrane</keyword>
<dbReference type="Proteomes" id="UP000007148">
    <property type="component" value="Unassembled WGS sequence"/>
</dbReference>
<evidence type="ECO:0000313" key="2">
    <source>
        <dbReference type="EMBL" id="CCA77732.1"/>
    </source>
</evidence>
<dbReference type="EMBL" id="CAFZ01001869">
    <property type="protein sequence ID" value="CCA77732.1"/>
    <property type="molecule type" value="Genomic_DNA"/>
</dbReference>
<protein>
    <submittedName>
        <fullName evidence="2">Uncharacterized protein</fullName>
    </submittedName>
</protein>
<accession>G4U2C3</accession>
<dbReference type="eggNOG" id="ENOG502SF4F">
    <property type="taxonomic scope" value="Eukaryota"/>
</dbReference>
<dbReference type="OrthoDB" id="2504001at2759"/>
<name>G4U2C3_SERID</name>
<keyword evidence="1" id="KW-1133">Transmembrane helix</keyword>
<dbReference type="InParanoid" id="G4U2C3"/>
<reference evidence="2 3" key="1">
    <citation type="journal article" date="2011" name="PLoS Pathog.">
        <title>Endophytic Life Strategies Decoded by Genome and Transcriptome Analyses of the Mutualistic Root Symbiont Piriformospora indica.</title>
        <authorList>
            <person name="Zuccaro A."/>
            <person name="Lahrmann U."/>
            <person name="Guldener U."/>
            <person name="Langen G."/>
            <person name="Pfiffi S."/>
            <person name="Biedenkopf D."/>
            <person name="Wong P."/>
            <person name="Samans B."/>
            <person name="Grimm C."/>
            <person name="Basiewicz M."/>
            <person name="Murat C."/>
            <person name="Martin F."/>
            <person name="Kogel K.H."/>
        </authorList>
    </citation>
    <scope>NUCLEOTIDE SEQUENCE [LARGE SCALE GENOMIC DNA]</scope>
    <source>
        <strain evidence="2 3">DSM 11827</strain>
    </source>
</reference>
<dbReference type="STRING" id="1109443.G4U2C3"/>
<keyword evidence="3" id="KW-1185">Reference proteome</keyword>
<dbReference type="AlphaFoldDB" id="G4U2C3"/>